<reference evidence="2" key="1">
    <citation type="submission" date="2014-12" db="EMBL/GenBank/DDBJ databases">
        <title>Insight into the proteome of Arion vulgaris.</title>
        <authorList>
            <person name="Aradska J."/>
            <person name="Bulat T."/>
            <person name="Smidak R."/>
            <person name="Sarate P."/>
            <person name="Gangsoo J."/>
            <person name="Sialana F."/>
            <person name="Bilban M."/>
            <person name="Lubec G."/>
        </authorList>
    </citation>
    <scope>NUCLEOTIDE SEQUENCE</scope>
    <source>
        <tissue evidence="2">Skin</tissue>
    </source>
</reference>
<protein>
    <submittedName>
        <fullName evidence="2">Uncharacterized protein</fullName>
    </submittedName>
</protein>
<feature type="region of interest" description="Disordered" evidence="1">
    <location>
        <begin position="54"/>
        <end position="76"/>
    </location>
</feature>
<sequence>NFDQPPTSLKSGSHKYEDQDLPQFSHSVQMGSSSDFQSQHKKIMHTNRSCLQFGSRQQSQIAHNMAIRSSESTERS</sequence>
<feature type="non-terminal residue" evidence="2">
    <location>
        <position position="76"/>
    </location>
</feature>
<feature type="non-terminal residue" evidence="2">
    <location>
        <position position="1"/>
    </location>
</feature>
<feature type="compositionally biased region" description="Polar residues" evidence="1">
    <location>
        <begin position="54"/>
        <end position="70"/>
    </location>
</feature>
<gene>
    <name evidence="2" type="primary">ORF3846</name>
</gene>
<evidence type="ECO:0000256" key="1">
    <source>
        <dbReference type="SAM" id="MobiDB-lite"/>
    </source>
</evidence>
<dbReference type="AlphaFoldDB" id="A0A0B6XWG5"/>
<proteinExistence type="predicted"/>
<evidence type="ECO:0000313" key="2">
    <source>
        <dbReference type="EMBL" id="CEK48392.1"/>
    </source>
</evidence>
<name>A0A0B6XWG5_9EUPU</name>
<dbReference type="EMBL" id="HACG01001527">
    <property type="protein sequence ID" value="CEK48392.1"/>
    <property type="molecule type" value="Transcribed_RNA"/>
</dbReference>
<accession>A0A0B6XWG5</accession>
<organism evidence="2">
    <name type="scientific">Arion vulgaris</name>
    <dbReference type="NCBI Taxonomy" id="1028688"/>
    <lineage>
        <taxon>Eukaryota</taxon>
        <taxon>Metazoa</taxon>
        <taxon>Spiralia</taxon>
        <taxon>Lophotrochozoa</taxon>
        <taxon>Mollusca</taxon>
        <taxon>Gastropoda</taxon>
        <taxon>Heterobranchia</taxon>
        <taxon>Euthyneura</taxon>
        <taxon>Panpulmonata</taxon>
        <taxon>Eupulmonata</taxon>
        <taxon>Stylommatophora</taxon>
        <taxon>Helicina</taxon>
        <taxon>Arionoidea</taxon>
        <taxon>Arionidae</taxon>
        <taxon>Arion</taxon>
    </lineage>
</organism>